<accession>A0AA46L245</accession>
<gene>
    <name evidence="1" type="ORF">FVP01_21180</name>
</gene>
<evidence type="ECO:0000313" key="2">
    <source>
        <dbReference type="Proteomes" id="UP000321504"/>
    </source>
</evidence>
<proteinExistence type="predicted"/>
<reference evidence="1 2" key="1">
    <citation type="submission" date="2019-08" db="EMBL/GenBank/DDBJ databases">
        <title>Emerging of two pre-pandemic pathogenic O4:KUT lineages of Vibrio parahaemolyticus in coastal eastern China.</title>
        <authorList>
            <person name="Yu H."/>
        </authorList>
    </citation>
    <scope>NUCLEOTIDE SEQUENCE [LARGE SCALE GENOMIC DNA]</scope>
    <source>
        <strain evidence="1 2">HZ17-383</strain>
    </source>
</reference>
<sequence length="61" mass="7061">MPSGHLWSVTVYLILHWIDVRRRGQKSLFTILYAPYTPLYLASRILYSSAVKTAQKNHSLV</sequence>
<evidence type="ECO:0000313" key="1">
    <source>
        <dbReference type="EMBL" id="TXN14200.1"/>
    </source>
</evidence>
<protein>
    <submittedName>
        <fullName evidence="1">Uncharacterized protein</fullName>
    </submittedName>
</protein>
<organism evidence="1 2">
    <name type="scientific">Vibrio parahaemolyticus</name>
    <dbReference type="NCBI Taxonomy" id="670"/>
    <lineage>
        <taxon>Bacteria</taxon>
        <taxon>Pseudomonadati</taxon>
        <taxon>Pseudomonadota</taxon>
        <taxon>Gammaproteobacteria</taxon>
        <taxon>Vibrionales</taxon>
        <taxon>Vibrionaceae</taxon>
        <taxon>Vibrio</taxon>
    </lineage>
</organism>
<dbReference type="AlphaFoldDB" id="A0AA46L245"/>
<dbReference type="Proteomes" id="UP000321504">
    <property type="component" value="Unassembled WGS sequence"/>
</dbReference>
<comment type="caution">
    <text evidence="1">The sequence shown here is derived from an EMBL/GenBank/DDBJ whole genome shotgun (WGS) entry which is preliminary data.</text>
</comment>
<dbReference type="EMBL" id="VRMQ01000007">
    <property type="protein sequence ID" value="TXN14200.1"/>
    <property type="molecule type" value="Genomic_DNA"/>
</dbReference>
<name>A0AA46L245_VIBPH</name>